<dbReference type="PANTHER" id="PTHR21411">
    <property type="entry name" value="APONTIC"/>
    <property type="match status" value="1"/>
</dbReference>
<evidence type="ECO:0000313" key="9">
    <source>
        <dbReference type="Proteomes" id="UP000838878"/>
    </source>
</evidence>
<organism evidence="8 9">
    <name type="scientific">Brenthis ino</name>
    <name type="common">lesser marbled fritillary</name>
    <dbReference type="NCBI Taxonomy" id="405034"/>
    <lineage>
        <taxon>Eukaryota</taxon>
        <taxon>Metazoa</taxon>
        <taxon>Ecdysozoa</taxon>
        <taxon>Arthropoda</taxon>
        <taxon>Hexapoda</taxon>
        <taxon>Insecta</taxon>
        <taxon>Pterygota</taxon>
        <taxon>Neoptera</taxon>
        <taxon>Endopterygota</taxon>
        <taxon>Lepidoptera</taxon>
        <taxon>Glossata</taxon>
        <taxon>Ditrysia</taxon>
        <taxon>Papilionoidea</taxon>
        <taxon>Nymphalidae</taxon>
        <taxon>Heliconiinae</taxon>
        <taxon>Argynnini</taxon>
        <taxon>Brenthis</taxon>
    </lineage>
</organism>
<name>A0A8J9V1S3_9NEOP</name>
<feature type="non-terminal residue" evidence="8">
    <location>
        <position position="303"/>
    </location>
</feature>
<keyword evidence="6" id="KW-0812">Transmembrane</keyword>
<evidence type="ECO:0000256" key="1">
    <source>
        <dbReference type="ARBA" id="ARBA00011764"/>
    </source>
</evidence>
<keyword evidence="6" id="KW-1133">Transmembrane helix</keyword>
<dbReference type="EMBL" id="OV170228">
    <property type="protein sequence ID" value="CAH0730596.1"/>
    <property type="molecule type" value="Genomic_DNA"/>
</dbReference>
<keyword evidence="4" id="KW-0804">Transcription</keyword>
<proteinExistence type="predicted"/>
<comment type="subunit">
    <text evidence="1">Self-associates forming complexes of several hundred monomers.</text>
</comment>
<dbReference type="PANTHER" id="PTHR21411:SF0">
    <property type="entry name" value="REGULATORY PROTEIN ZESTE"/>
    <property type="match status" value="1"/>
</dbReference>
<dbReference type="AlphaFoldDB" id="A0A8J9V1S3"/>
<evidence type="ECO:0000256" key="6">
    <source>
        <dbReference type="SAM" id="Phobius"/>
    </source>
</evidence>
<feature type="domain" description="Myb/SANT-like DNA-binding" evidence="7">
    <location>
        <begin position="62"/>
        <end position="131"/>
    </location>
</feature>
<dbReference type="InterPro" id="IPR028002">
    <property type="entry name" value="Myb_DNA-bind_5"/>
</dbReference>
<gene>
    <name evidence="8" type="ORF">BINO364_LOCUS15563</name>
</gene>
<evidence type="ECO:0000313" key="8">
    <source>
        <dbReference type="EMBL" id="CAH0730596.1"/>
    </source>
</evidence>
<protein>
    <recommendedName>
        <fullName evidence="2">Regulatory protein zeste</fullName>
    </recommendedName>
</protein>
<evidence type="ECO:0000256" key="3">
    <source>
        <dbReference type="ARBA" id="ARBA00023015"/>
    </source>
</evidence>
<keyword evidence="6" id="KW-0472">Membrane</keyword>
<accession>A0A8J9V1S3</accession>
<dbReference type="Proteomes" id="UP000838878">
    <property type="component" value="Chromosome 8"/>
</dbReference>
<evidence type="ECO:0000259" key="7">
    <source>
        <dbReference type="Pfam" id="PF13873"/>
    </source>
</evidence>
<feature type="transmembrane region" description="Helical" evidence="6">
    <location>
        <begin position="24"/>
        <end position="51"/>
    </location>
</feature>
<reference evidence="8" key="1">
    <citation type="submission" date="2021-12" db="EMBL/GenBank/DDBJ databases">
        <authorList>
            <person name="Martin H S."/>
        </authorList>
    </citation>
    <scope>NUCLEOTIDE SEQUENCE</scope>
</reference>
<dbReference type="Pfam" id="PF13873">
    <property type="entry name" value="Myb_DNA-bind_5"/>
    <property type="match status" value="1"/>
</dbReference>
<keyword evidence="3" id="KW-0805">Transcription regulation</keyword>
<sequence>MSTSNKDQSKEKNLKRTLFGMDRALCLFSCVYISTGTFVYLIHTLTISFLMESSQVSTKPLTKDESMTLLSFIESSKIICNKATNATTNKMKTEEWKRIADQFNAVVTTCHRTQKQLRLKWENLKKNSRKRNTLIRMNNIKTGGGGPDYIPPDEVLDKVATLLGNTVDGFTVEYGGDAELVLEPTNWASANVTIGDGDGSGIGGDVVLESQILKLDASSISPGVQILQNNVLNEEEDPGECSAKKLKKYLFTPRASGSKRKLFSKGDENRSARNQAIANYYTAKTKLLEENLEKVLLEKKNYN</sequence>
<dbReference type="OrthoDB" id="7489964at2759"/>
<keyword evidence="9" id="KW-1185">Reference proteome</keyword>
<evidence type="ECO:0000256" key="5">
    <source>
        <dbReference type="ARBA" id="ARBA00025466"/>
    </source>
</evidence>
<dbReference type="Gene3D" id="1.10.10.60">
    <property type="entry name" value="Homeodomain-like"/>
    <property type="match status" value="1"/>
</dbReference>
<comment type="function">
    <text evidence="5">Involved in transvection phenomena (= synapsis-dependent gene expression), where the synaptic pairing of chromosomes carrying genes with which zeste interacts influences the expression of these genes. Zeste binds to DNA and stimulates transcription from a nearby promoter.</text>
</comment>
<evidence type="ECO:0000256" key="4">
    <source>
        <dbReference type="ARBA" id="ARBA00023163"/>
    </source>
</evidence>
<evidence type="ECO:0000256" key="2">
    <source>
        <dbReference type="ARBA" id="ARBA00016807"/>
    </source>
</evidence>